<name>A0ABS3CSG1_9ALTE</name>
<sequence length="161" mass="18464">MDIHQDWHQIRRIFAQSFSSSSHYAIASIGEDGLPHVTPIGSLMLTEPGKGIFFEKFTRQLPTNISHNASICVLAVNSGRWFWFKSLLRGGFDNWPALKLKGVAGERREASEEECKRWFKRVNAMSFTKGYDLMWKDMCQVRELQFHSVEPVKIGAMTRGL</sequence>
<proteinExistence type="predicted"/>
<dbReference type="Proteomes" id="UP000663992">
    <property type="component" value="Unassembled WGS sequence"/>
</dbReference>
<dbReference type="Gene3D" id="2.30.110.10">
    <property type="entry name" value="Electron Transport, Fmn-binding Protein, Chain A"/>
    <property type="match status" value="1"/>
</dbReference>
<dbReference type="EMBL" id="JAFKCS010000007">
    <property type="protein sequence ID" value="MBN7820053.1"/>
    <property type="molecule type" value="Genomic_DNA"/>
</dbReference>
<dbReference type="InterPro" id="IPR012349">
    <property type="entry name" value="Split_barrel_FMN-bd"/>
</dbReference>
<evidence type="ECO:0000313" key="1">
    <source>
        <dbReference type="EMBL" id="MBN7820053.1"/>
    </source>
</evidence>
<dbReference type="SUPFAM" id="SSF50475">
    <property type="entry name" value="FMN-binding split barrel"/>
    <property type="match status" value="1"/>
</dbReference>
<accession>A0ABS3CSG1</accession>
<reference evidence="1 2" key="1">
    <citation type="submission" date="2021-03" db="EMBL/GenBank/DDBJ databases">
        <title>novel species isolated from a fishpond in China.</title>
        <authorList>
            <person name="Lu H."/>
            <person name="Cai Z."/>
        </authorList>
    </citation>
    <scope>NUCLEOTIDE SEQUENCE [LARGE SCALE GENOMIC DNA]</scope>
    <source>
        <strain evidence="1 2">Y57</strain>
    </source>
</reference>
<keyword evidence="2" id="KW-1185">Reference proteome</keyword>
<dbReference type="RefSeq" id="WP_206593889.1">
    <property type="nucleotide sequence ID" value="NZ_JAFKCS010000007.1"/>
</dbReference>
<evidence type="ECO:0008006" key="3">
    <source>
        <dbReference type="Google" id="ProtNLM"/>
    </source>
</evidence>
<evidence type="ECO:0000313" key="2">
    <source>
        <dbReference type="Proteomes" id="UP000663992"/>
    </source>
</evidence>
<organism evidence="1 2">
    <name type="scientific">Bowmanella yangjiangensis</name>
    <dbReference type="NCBI Taxonomy" id="2811230"/>
    <lineage>
        <taxon>Bacteria</taxon>
        <taxon>Pseudomonadati</taxon>
        <taxon>Pseudomonadota</taxon>
        <taxon>Gammaproteobacteria</taxon>
        <taxon>Alteromonadales</taxon>
        <taxon>Alteromonadaceae</taxon>
        <taxon>Bowmanella</taxon>
    </lineage>
</organism>
<comment type="caution">
    <text evidence="1">The sequence shown here is derived from an EMBL/GenBank/DDBJ whole genome shotgun (WGS) entry which is preliminary data.</text>
</comment>
<gene>
    <name evidence="1" type="ORF">J0A65_09260</name>
</gene>
<protein>
    <recommendedName>
        <fullName evidence="3">Pyridoxamine 5'-phosphate oxidase putative domain-containing protein</fullName>
    </recommendedName>
</protein>